<dbReference type="PANTHER" id="PTHR11010">
    <property type="entry name" value="PROTEASE S28 PRO-X CARBOXYPEPTIDASE-RELATED"/>
    <property type="match status" value="1"/>
</dbReference>
<dbReference type="InterPro" id="IPR008758">
    <property type="entry name" value="Peptidase_S28"/>
</dbReference>
<dbReference type="InterPro" id="IPR029058">
    <property type="entry name" value="AB_hydrolase_fold"/>
</dbReference>
<evidence type="ECO:0000256" key="4">
    <source>
        <dbReference type="ARBA" id="ARBA00022801"/>
    </source>
</evidence>
<organism evidence="7 8">
    <name type="scientific">Chenopodium quinoa</name>
    <name type="common">Quinoa</name>
    <dbReference type="NCBI Taxonomy" id="63459"/>
    <lineage>
        <taxon>Eukaryota</taxon>
        <taxon>Viridiplantae</taxon>
        <taxon>Streptophyta</taxon>
        <taxon>Embryophyta</taxon>
        <taxon>Tracheophyta</taxon>
        <taxon>Spermatophyta</taxon>
        <taxon>Magnoliopsida</taxon>
        <taxon>eudicotyledons</taxon>
        <taxon>Gunneridae</taxon>
        <taxon>Pentapetalae</taxon>
        <taxon>Caryophyllales</taxon>
        <taxon>Chenopodiaceae</taxon>
        <taxon>Chenopodioideae</taxon>
        <taxon>Atripliceae</taxon>
        <taxon>Chenopodium</taxon>
    </lineage>
</organism>
<dbReference type="Gramene" id="AUR62032978-RA">
    <property type="protein sequence ID" value="AUR62032978-RA:cds"/>
    <property type="gene ID" value="AUR62032978"/>
</dbReference>
<feature type="region of interest" description="Disordered" evidence="6">
    <location>
        <begin position="24"/>
        <end position="85"/>
    </location>
</feature>
<evidence type="ECO:0000256" key="3">
    <source>
        <dbReference type="ARBA" id="ARBA00022729"/>
    </source>
</evidence>
<keyword evidence="3" id="KW-0732">Signal</keyword>
<evidence type="ECO:0000256" key="2">
    <source>
        <dbReference type="ARBA" id="ARBA00022670"/>
    </source>
</evidence>
<keyword evidence="4" id="KW-0378">Hydrolase</keyword>
<proteinExistence type="inferred from homology"/>
<dbReference type="EnsemblPlants" id="AUR62032978-RA">
    <property type="protein sequence ID" value="AUR62032978-RA:cds"/>
    <property type="gene ID" value="AUR62032978"/>
</dbReference>
<accession>A0A803MNX7</accession>
<dbReference type="PANTHER" id="PTHR11010:SF120">
    <property type="entry name" value="LYSOSOMAL PRO-X CARBOXYPEPTIDASE"/>
    <property type="match status" value="1"/>
</dbReference>
<evidence type="ECO:0000313" key="8">
    <source>
        <dbReference type="Proteomes" id="UP000596660"/>
    </source>
</evidence>
<name>A0A803MNX7_CHEQI</name>
<reference evidence="7" key="1">
    <citation type="journal article" date="2017" name="Nature">
        <title>The genome of Chenopodium quinoa.</title>
        <authorList>
            <person name="Jarvis D.E."/>
            <person name="Ho Y.S."/>
            <person name="Lightfoot D.J."/>
            <person name="Schmoeckel S.M."/>
            <person name="Li B."/>
            <person name="Borm T.J.A."/>
            <person name="Ohyanagi H."/>
            <person name="Mineta K."/>
            <person name="Michell C.T."/>
            <person name="Saber N."/>
            <person name="Kharbatia N.M."/>
            <person name="Rupper R.R."/>
            <person name="Sharp A.R."/>
            <person name="Dally N."/>
            <person name="Boughton B.A."/>
            <person name="Woo Y.H."/>
            <person name="Gao G."/>
            <person name="Schijlen E.G.W.M."/>
            <person name="Guo X."/>
            <person name="Momin A.A."/>
            <person name="Negrao S."/>
            <person name="Al-Babili S."/>
            <person name="Gehring C."/>
            <person name="Roessner U."/>
            <person name="Jung C."/>
            <person name="Murphy K."/>
            <person name="Arold S.T."/>
            <person name="Gojobori T."/>
            <person name="van der Linden C.G."/>
            <person name="van Loo E.N."/>
            <person name="Jellen E.N."/>
            <person name="Maughan P.J."/>
            <person name="Tester M."/>
        </authorList>
    </citation>
    <scope>NUCLEOTIDE SEQUENCE [LARGE SCALE GENOMIC DNA]</scope>
    <source>
        <strain evidence="7">cv. PI 614886</strain>
    </source>
</reference>
<dbReference type="GO" id="GO:0008239">
    <property type="term" value="F:dipeptidyl-peptidase activity"/>
    <property type="evidence" value="ECO:0007669"/>
    <property type="project" value="TreeGrafter"/>
</dbReference>
<dbReference type="GO" id="GO:0006508">
    <property type="term" value="P:proteolysis"/>
    <property type="evidence" value="ECO:0007669"/>
    <property type="project" value="UniProtKB-KW"/>
</dbReference>
<dbReference type="AlphaFoldDB" id="A0A803MNX7"/>
<keyword evidence="8" id="KW-1185">Reference proteome</keyword>
<dbReference type="Proteomes" id="UP000596660">
    <property type="component" value="Unplaced"/>
</dbReference>
<evidence type="ECO:0000313" key="7">
    <source>
        <dbReference type="EnsemblPlants" id="AUR62032978-RA:cds"/>
    </source>
</evidence>
<keyword evidence="2" id="KW-0645">Protease</keyword>
<dbReference type="InterPro" id="IPR042269">
    <property type="entry name" value="Ser_carbopepase_S28_SKS"/>
</dbReference>
<dbReference type="SUPFAM" id="SSF53474">
    <property type="entry name" value="alpha/beta-Hydrolases"/>
    <property type="match status" value="2"/>
</dbReference>
<keyword evidence="5" id="KW-0325">Glycoprotein</keyword>
<dbReference type="Gene3D" id="1.20.120.980">
    <property type="entry name" value="Serine carboxypeptidase S28, SKS domain"/>
    <property type="match status" value="1"/>
</dbReference>
<dbReference type="Pfam" id="PF05577">
    <property type="entry name" value="Peptidase_S28"/>
    <property type="match status" value="2"/>
</dbReference>
<dbReference type="Gene3D" id="3.40.50.1820">
    <property type="entry name" value="alpha/beta hydrolase"/>
    <property type="match status" value="2"/>
</dbReference>
<evidence type="ECO:0000256" key="5">
    <source>
        <dbReference type="ARBA" id="ARBA00023180"/>
    </source>
</evidence>
<evidence type="ECO:0000256" key="1">
    <source>
        <dbReference type="ARBA" id="ARBA00011079"/>
    </source>
</evidence>
<protein>
    <submittedName>
        <fullName evidence="7">Uncharacterized protein</fullName>
    </submittedName>
</protein>
<comment type="similarity">
    <text evidence="1">Belongs to the peptidase S28 family.</text>
</comment>
<feature type="region of interest" description="Disordered" evidence="6">
    <location>
        <begin position="113"/>
        <end position="142"/>
    </location>
</feature>
<feature type="compositionally biased region" description="Basic and acidic residues" evidence="6">
    <location>
        <begin position="114"/>
        <end position="135"/>
    </location>
</feature>
<feature type="compositionally biased region" description="Basic and acidic residues" evidence="6">
    <location>
        <begin position="39"/>
        <end position="60"/>
    </location>
</feature>
<dbReference type="GO" id="GO:0070008">
    <property type="term" value="F:serine-type exopeptidase activity"/>
    <property type="evidence" value="ECO:0007669"/>
    <property type="project" value="InterPro"/>
</dbReference>
<reference evidence="7" key="2">
    <citation type="submission" date="2021-03" db="UniProtKB">
        <authorList>
            <consortium name="EnsemblPlants"/>
        </authorList>
    </citation>
    <scope>IDENTIFICATION</scope>
</reference>
<sequence>MVGKIRGRGWGVQSEKTGEGCGFVVGKSRGRGWGVQSEKTGERGEFVESWSEKAREEVVRGQKRQGKGVGYVVGKHRSSPRVNKSAEVLRRSPRLVVGSSPTENPVARKLLSAESKDKERVTTKGDEVSSEEHDPSLFSDSDVSDVDINWNVEEEDFYDDDDHQDSIDFMKLNAHYSPVIAAVGSYGGMLASWLRLKYPHVVLGALSSSAPVLYFDKIIPPNHGYYSVVTKDFKETSKSCYETIKNSWAEIDRIGAKQNGLSILSDKFKTCVQLEKTSDLKDFLASSVYAQAAQYNIPSVSSICKAIDSGSKKDILAQIYAAVDVYSANYTDCLDIYAAHDQFIGWGWQDMKLVLNKFGSNIIFSNGLRDPYSSAGILENLSESIIAIYTTNGTHCQDILAAEEDDLEWLVHQRTREVEVINGWFKIYYEDLKQYLK</sequence>
<evidence type="ECO:0000256" key="6">
    <source>
        <dbReference type="SAM" id="MobiDB-lite"/>
    </source>
</evidence>